<gene>
    <name evidence="1" type="ORF">Goarm_006400</name>
</gene>
<feature type="non-terminal residue" evidence="1">
    <location>
        <position position="201"/>
    </location>
</feature>
<name>A0A7J9JHV8_9ROSI</name>
<comment type="caution">
    <text evidence="1">The sequence shown here is derived from an EMBL/GenBank/DDBJ whole genome shotgun (WGS) entry which is preliminary data.</text>
</comment>
<evidence type="ECO:0000313" key="2">
    <source>
        <dbReference type="Proteomes" id="UP000593575"/>
    </source>
</evidence>
<dbReference type="EMBL" id="JABFAE010000008">
    <property type="protein sequence ID" value="MBA0834001.1"/>
    <property type="molecule type" value="Genomic_DNA"/>
</dbReference>
<dbReference type="Proteomes" id="UP000593575">
    <property type="component" value="Unassembled WGS sequence"/>
</dbReference>
<dbReference type="AlphaFoldDB" id="A0A7J9JHV8"/>
<keyword evidence="2" id="KW-1185">Reference proteome</keyword>
<sequence>SDIRDELENWLNHEELLWKQKSRCDWLQLEDHNTKFFHTRTVQRRKFNCIMVLCIDNGKWCSNQNILQSEAVGFLEKLYREIPRPMRGLPSNIFPRLKLRDIVFSERAIFDKEIKKALIDMDPLKAPENDGWKLGYNCYLGNCTPFEAELWGILDRLLILLNKVYKRATIQTKNLDVAKALTDKGLEDLGIIVLRKGSKDY</sequence>
<evidence type="ECO:0000313" key="1">
    <source>
        <dbReference type="EMBL" id="MBA0834001.1"/>
    </source>
</evidence>
<accession>A0A7J9JHV8</accession>
<protein>
    <submittedName>
        <fullName evidence="1">Uncharacterized protein</fullName>
    </submittedName>
</protein>
<organism evidence="1 2">
    <name type="scientific">Gossypium armourianum</name>
    <dbReference type="NCBI Taxonomy" id="34283"/>
    <lineage>
        <taxon>Eukaryota</taxon>
        <taxon>Viridiplantae</taxon>
        <taxon>Streptophyta</taxon>
        <taxon>Embryophyta</taxon>
        <taxon>Tracheophyta</taxon>
        <taxon>Spermatophyta</taxon>
        <taxon>Magnoliopsida</taxon>
        <taxon>eudicotyledons</taxon>
        <taxon>Gunneridae</taxon>
        <taxon>Pentapetalae</taxon>
        <taxon>rosids</taxon>
        <taxon>malvids</taxon>
        <taxon>Malvales</taxon>
        <taxon>Malvaceae</taxon>
        <taxon>Malvoideae</taxon>
        <taxon>Gossypium</taxon>
    </lineage>
</organism>
<feature type="non-terminal residue" evidence="1">
    <location>
        <position position="1"/>
    </location>
</feature>
<proteinExistence type="predicted"/>
<reference evidence="1 2" key="1">
    <citation type="journal article" date="2019" name="Genome Biol. Evol.">
        <title>Insights into the evolution of the New World diploid cottons (Gossypium, subgenus Houzingenia) based on genome sequencing.</title>
        <authorList>
            <person name="Grover C.E."/>
            <person name="Arick M.A. 2nd"/>
            <person name="Thrash A."/>
            <person name="Conover J.L."/>
            <person name="Sanders W.S."/>
            <person name="Peterson D.G."/>
            <person name="Frelichowski J.E."/>
            <person name="Scheffler J.A."/>
            <person name="Scheffler B.E."/>
            <person name="Wendel J.F."/>
        </authorList>
    </citation>
    <scope>NUCLEOTIDE SEQUENCE [LARGE SCALE GENOMIC DNA]</scope>
    <source>
        <strain evidence="1">6</strain>
        <tissue evidence="1">Leaf</tissue>
    </source>
</reference>